<accession>A0ABP9EMY0</accession>
<dbReference type="CDD" id="cd07251">
    <property type="entry name" value="VOC_like"/>
    <property type="match status" value="1"/>
</dbReference>
<dbReference type="PANTHER" id="PTHR36503">
    <property type="entry name" value="BLR2520 PROTEIN"/>
    <property type="match status" value="1"/>
</dbReference>
<proteinExistence type="predicted"/>
<dbReference type="Gene3D" id="3.10.180.10">
    <property type="entry name" value="2,3-Dihydroxybiphenyl 1,2-Dioxygenase, domain 1"/>
    <property type="match status" value="1"/>
</dbReference>
<dbReference type="PROSITE" id="PS51819">
    <property type="entry name" value="VOC"/>
    <property type="match status" value="1"/>
</dbReference>
<dbReference type="EMBL" id="BAABJH010000001">
    <property type="protein sequence ID" value="GAA4881976.1"/>
    <property type="molecule type" value="Genomic_DNA"/>
</dbReference>
<dbReference type="PANTHER" id="PTHR36503:SF1">
    <property type="entry name" value="BLR2520 PROTEIN"/>
    <property type="match status" value="1"/>
</dbReference>
<dbReference type="RefSeq" id="WP_345271820.1">
    <property type="nucleotide sequence ID" value="NZ_BAABJH010000001.1"/>
</dbReference>
<evidence type="ECO:0000313" key="2">
    <source>
        <dbReference type="EMBL" id="GAA4881976.1"/>
    </source>
</evidence>
<protein>
    <submittedName>
        <fullName evidence="2">VOC family protein</fullName>
    </submittedName>
</protein>
<evidence type="ECO:0000313" key="3">
    <source>
        <dbReference type="Proteomes" id="UP001500433"/>
    </source>
</evidence>
<comment type="caution">
    <text evidence="2">The sequence shown here is derived from an EMBL/GenBank/DDBJ whole genome shotgun (WGS) entry which is preliminary data.</text>
</comment>
<sequence>MEKRLTIITLGVSNLKESTHFYETKFGWKKSKSTNEHISFFTLNGIQLALYKRDELAKDANIRAKGHGFKGFTISYNTRSEKEVDLLIESLRVKDVEIIKEPQKTDWGGYSSYVCDLDRNLWEIAFNPYLELDEKGHIVE</sequence>
<evidence type="ECO:0000259" key="1">
    <source>
        <dbReference type="PROSITE" id="PS51819"/>
    </source>
</evidence>
<reference evidence="3" key="1">
    <citation type="journal article" date="2019" name="Int. J. Syst. Evol. Microbiol.">
        <title>The Global Catalogue of Microorganisms (GCM) 10K type strain sequencing project: providing services to taxonomists for standard genome sequencing and annotation.</title>
        <authorList>
            <consortium name="The Broad Institute Genomics Platform"/>
            <consortium name="The Broad Institute Genome Sequencing Center for Infectious Disease"/>
            <person name="Wu L."/>
            <person name="Ma J."/>
        </authorList>
    </citation>
    <scope>NUCLEOTIDE SEQUENCE [LARGE SCALE GENOMIC DNA]</scope>
    <source>
        <strain evidence="3">JCM 18274</strain>
    </source>
</reference>
<dbReference type="Proteomes" id="UP001500433">
    <property type="component" value="Unassembled WGS sequence"/>
</dbReference>
<dbReference type="Pfam" id="PF00903">
    <property type="entry name" value="Glyoxalase"/>
    <property type="match status" value="1"/>
</dbReference>
<feature type="domain" description="VOC" evidence="1">
    <location>
        <begin position="4"/>
        <end position="127"/>
    </location>
</feature>
<dbReference type="InterPro" id="IPR004360">
    <property type="entry name" value="Glyas_Fos-R_dOase_dom"/>
</dbReference>
<dbReference type="SUPFAM" id="SSF54593">
    <property type="entry name" value="Glyoxalase/Bleomycin resistance protein/Dihydroxybiphenyl dioxygenase"/>
    <property type="match status" value="1"/>
</dbReference>
<keyword evidence="3" id="KW-1185">Reference proteome</keyword>
<gene>
    <name evidence="2" type="ORF">GCM10023311_00050</name>
</gene>
<organism evidence="2 3">
    <name type="scientific">Flaviramulus aquimarinus</name>
    <dbReference type="NCBI Taxonomy" id="1170456"/>
    <lineage>
        <taxon>Bacteria</taxon>
        <taxon>Pseudomonadati</taxon>
        <taxon>Bacteroidota</taxon>
        <taxon>Flavobacteriia</taxon>
        <taxon>Flavobacteriales</taxon>
        <taxon>Flavobacteriaceae</taxon>
        <taxon>Flaviramulus</taxon>
    </lineage>
</organism>
<name>A0ABP9EMY0_9FLAO</name>
<dbReference type="InterPro" id="IPR029068">
    <property type="entry name" value="Glyas_Bleomycin-R_OHBP_Dase"/>
</dbReference>
<dbReference type="InterPro" id="IPR037523">
    <property type="entry name" value="VOC_core"/>
</dbReference>